<comment type="caution">
    <text evidence="1">The sequence shown here is derived from an EMBL/GenBank/DDBJ whole genome shotgun (WGS) entry which is preliminary data.</text>
</comment>
<feature type="non-terminal residue" evidence="1">
    <location>
        <position position="66"/>
    </location>
</feature>
<gene>
    <name evidence="1" type="ORF">F5891DRAFT_897094</name>
</gene>
<evidence type="ECO:0000313" key="2">
    <source>
        <dbReference type="Proteomes" id="UP001195769"/>
    </source>
</evidence>
<dbReference type="Proteomes" id="UP001195769">
    <property type="component" value="Unassembled WGS sequence"/>
</dbReference>
<protein>
    <submittedName>
        <fullName evidence="1">Uncharacterized protein</fullName>
    </submittedName>
</protein>
<dbReference type="RefSeq" id="XP_041229121.1">
    <property type="nucleotide sequence ID" value="XM_041373388.1"/>
</dbReference>
<feature type="non-terminal residue" evidence="1">
    <location>
        <position position="1"/>
    </location>
</feature>
<organism evidence="1 2">
    <name type="scientific">Suillus fuscotomentosus</name>
    <dbReference type="NCBI Taxonomy" id="1912939"/>
    <lineage>
        <taxon>Eukaryota</taxon>
        <taxon>Fungi</taxon>
        <taxon>Dikarya</taxon>
        <taxon>Basidiomycota</taxon>
        <taxon>Agaricomycotina</taxon>
        <taxon>Agaricomycetes</taxon>
        <taxon>Agaricomycetidae</taxon>
        <taxon>Boletales</taxon>
        <taxon>Suillineae</taxon>
        <taxon>Suillaceae</taxon>
        <taxon>Suillus</taxon>
    </lineage>
</organism>
<accession>A0AAD4ECB1</accession>
<proteinExistence type="predicted"/>
<dbReference type="AlphaFoldDB" id="A0AAD4ECB1"/>
<evidence type="ECO:0000313" key="1">
    <source>
        <dbReference type="EMBL" id="KAG1903546.1"/>
    </source>
</evidence>
<reference evidence="1" key="1">
    <citation type="journal article" date="2020" name="New Phytol.">
        <title>Comparative genomics reveals dynamic genome evolution in host specialist ectomycorrhizal fungi.</title>
        <authorList>
            <person name="Lofgren L.A."/>
            <person name="Nguyen N.H."/>
            <person name="Vilgalys R."/>
            <person name="Ruytinx J."/>
            <person name="Liao H.L."/>
            <person name="Branco S."/>
            <person name="Kuo A."/>
            <person name="LaButti K."/>
            <person name="Lipzen A."/>
            <person name="Andreopoulos W."/>
            <person name="Pangilinan J."/>
            <person name="Riley R."/>
            <person name="Hundley H."/>
            <person name="Na H."/>
            <person name="Barry K."/>
            <person name="Grigoriev I.V."/>
            <person name="Stajich J.E."/>
            <person name="Kennedy P.G."/>
        </authorList>
    </citation>
    <scope>NUCLEOTIDE SEQUENCE</scope>
    <source>
        <strain evidence="1">FC203</strain>
    </source>
</reference>
<name>A0AAD4ECB1_9AGAM</name>
<keyword evidence="2" id="KW-1185">Reference proteome</keyword>
<dbReference type="EMBL" id="JABBWK010000012">
    <property type="protein sequence ID" value="KAG1903546.1"/>
    <property type="molecule type" value="Genomic_DNA"/>
</dbReference>
<sequence>SDPLVSYGQHFGRTVFARCNYPSLLTNGILHLEQLEDTTLEDFCTEERREHKVFLKLLDSYPGLLE</sequence>
<dbReference type="GeneID" id="64667686"/>